<dbReference type="InterPro" id="IPR009000">
    <property type="entry name" value="Transl_B-barrel_sf"/>
</dbReference>
<keyword evidence="3 5" id="KW-0698">rRNA processing</keyword>
<dbReference type="STRING" id="1423803.FD13_GL002128"/>
<dbReference type="PANTHER" id="PTHR33692">
    <property type="entry name" value="RIBOSOME MATURATION FACTOR RIMM"/>
    <property type="match status" value="1"/>
</dbReference>
<dbReference type="InterPro" id="IPR011033">
    <property type="entry name" value="PRC_barrel-like_sf"/>
</dbReference>
<dbReference type="PANTHER" id="PTHR33692:SF1">
    <property type="entry name" value="RIBOSOME MATURATION FACTOR RIMM"/>
    <property type="match status" value="1"/>
</dbReference>
<comment type="subunit">
    <text evidence="5">Binds ribosomal protein uS19.</text>
</comment>
<dbReference type="InterPro" id="IPR036976">
    <property type="entry name" value="RimM_N_sf"/>
</dbReference>
<dbReference type="NCBIfam" id="TIGR02273">
    <property type="entry name" value="16S_RimM"/>
    <property type="match status" value="1"/>
</dbReference>
<accession>A0A0R2DE20</accession>
<comment type="similarity">
    <text evidence="5">Belongs to the RimM family.</text>
</comment>
<name>A0A0R2DE20_9LACO</name>
<comment type="domain">
    <text evidence="5">The PRC barrel domain binds ribosomal protein uS19.</text>
</comment>
<dbReference type="AlphaFoldDB" id="A0A0R2DE20"/>
<comment type="function">
    <text evidence="5">An accessory protein needed during the final step in the assembly of 30S ribosomal subunit, possibly for assembly of the head region. Essential for efficient processing of 16S rRNA. May be needed both before and after RbfA during the maturation of 16S rRNA. It has affinity for free ribosomal 30S subunits but not for 70S ribosomes.</text>
</comment>
<dbReference type="GO" id="GO:0005737">
    <property type="term" value="C:cytoplasm"/>
    <property type="evidence" value="ECO:0007669"/>
    <property type="project" value="UniProtKB-SubCell"/>
</dbReference>
<keyword evidence="1 5" id="KW-0963">Cytoplasm</keyword>
<keyword evidence="9" id="KW-1185">Reference proteome</keyword>
<evidence type="ECO:0000256" key="4">
    <source>
        <dbReference type="ARBA" id="ARBA00023186"/>
    </source>
</evidence>
<dbReference type="GO" id="GO:0006364">
    <property type="term" value="P:rRNA processing"/>
    <property type="evidence" value="ECO:0007669"/>
    <property type="project" value="UniProtKB-UniRule"/>
</dbReference>
<keyword evidence="2 5" id="KW-0690">Ribosome biogenesis</keyword>
<dbReference type="Pfam" id="PF05239">
    <property type="entry name" value="PRC"/>
    <property type="match status" value="1"/>
</dbReference>
<evidence type="ECO:0000256" key="2">
    <source>
        <dbReference type="ARBA" id="ARBA00022517"/>
    </source>
</evidence>
<dbReference type="SUPFAM" id="SSF50346">
    <property type="entry name" value="PRC-barrel domain"/>
    <property type="match status" value="1"/>
</dbReference>
<dbReference type="InterPro" id="IPR002676">
    <property type="entry name" value="RimM_N"/>
</dbReference>
<dbReference type="Gene3D" id="2.30.30.240">
    <property type="entry name" value="PRC-barrel domain"/>
    <property type="match status" value="1"/>
</dbReference>
<dbReference type="SUPFAM" id="SSF50447">
    <property type="entry name" value="Translation proteins"/>
    <property type="match status" value="1"/>
</dbReference>
<evidence type="ECO:0000313" key="8">
    <source>
        <dbReference type="EMBL" id="KRN02255.1"/>
    </source>
</evidence>
<dbReference type="EMBL" id="AYZH01000009">
    <property type="protein sequence ID" value="KRN02255.1"/>
    <property type="molecule type" value="Genomic_DNA"/>
</dbReference>
<dbReference type="Pfam" id="PF01782">
    <property type="entry name" value="RimM"/>
    <property type="match status" value="1"/>
</dbReference>
<evidence type="ECO:0000256" key="3">
    <source>
        <dbReference type="ARBA" id="ARBA00022552"/>
    </source>
</evidence>
<evidence type="ECO:0000259" key="7">
    <source>
        <dbReference type="Pfam" id="PF05239"/>
    </source>
</evidence>
<dbReference type="Proteomes" id="UP000051589">
    <property type="component" value="Unassembled WGS sequence"/>
</dbReference>
<dbReference type="PATRIC" id="fig|1423803.3.peg.2190"/>
<dbReference type="GO" id="GO:0005840">
    <property type="term" value="C:ribosome"/>
    <property type="evidence" value="ECO:0007669"/>
    <property type="project" value="InterPro"/>
</dbReference>
<feature type="domain" description="PRC-barrel" evidence="7">
    <location>
        <begin position="107"/>
        <end position="179"/>
    </location>
</feature>
<dbReference type="InterPro" id="IPR027275">
    <property type="entry name" value="PRC-brl_dom"/>
</dbReference>
<feature type="domain" description="RimM N-terminal" evidence="6">
    <location>
        <begin position="13"/>
        <end position="96"/>
    </location>
</feature>
<gene>
    <name evidence="5" type="primary">rimM</name>
    <name evidence="8" type="ORF">FD13_GL002128</name>
</gene>
<evidence type="ECO:0000256" key="1">
    <source>
        <dbReference type="ARBA" id="ARBA00022490"/>
    </source>
</evidence>
<comment type="subcellular location">
    <subcellularLocation>
        <location evidence="5">Cytoplasm</location>
    </subcellularLocation>
</comment>
<dbReference type="InterPro" id="IPR011961">
    <property type="entry name" value="RimM"/>
</dbReference>
<sequence length="180" mass="19891">MNEEEAGNMAYYTVGTIVNTHGIKGEVRVIATTDFPESRFAVGSTLYTFQSGQTQPVSLSVASVRKHKQFYLLSFDGKPSINDVEIYKGSTLKVTDNELETGDLRPGEYYYHQIVGLKVVTEDGEELGKIKEILAPGANDVWVVDRPGKDDLLLPKIDQVIKHVDLDAGQVTVELMEGLE</sequence>
<dbReference type="GO" id="GO:0042274">
    <property type="term" value="P:ribosomal small subunit biogenesis"/>
    <property type="evidence" value="ECO:0007669"/>
    <property type="project" value="UniProtKB-UniRule"/>
</dbReference>
<comment type="caution">
    <text evidence="8">The sequence shown here is derived from an EMBL/GenBank/DDBJ whole genome shotgun (WGS) entry which is preliminary data.</text>
</comment>
<protein>
    <recommendedName>
        <fullName evidence="5">Ribosome maturation factor RimM</fullName>
    </recommendedName>
</protein>
<reference evidence="8 9" key="1">
    <citation type="journal article" date="2015" name="Genome Announc.">
        <title>Expanding the biotechnology potential of lactobacilli through comparative genomics of 213 strains and associated genera.</title>
        <authorList>
            <person name="Sun Z."/>
            <person name="Harris H.M."/>
            <person name="McCann A."/>
            <person name="Guo C."/>
            <person name="Argimon S."/>
            <person name="Zhang W."/>
            <person name="Yang X."/>
            <person name="Jeffery I.B."/>
            <person name="Cooney J.C."/>
            <person name="Kagawa T.F."/>
            <person name="Liu W."/>
            <person name="Song Y."/>
            <person name="Salvetti E."/>
            <person name="Wrobel A."/>
            <person name="Rasinkangas P."/>
            <person name="Parkhill J."/>
            <person name="Rea M.C."/>
            <person name="O'Sullivan O."/>
            <person name="Ritari J."/>
            <person name="Douillard F.P."/>
            <person name="Paul Ross R."/>
            <person name="Yang R."/>
            <person name="Briner A.E."/>
            <person name="Felis G.E."/>
            <person name="de Vos W.M."/>
            <person name="Barrangou R."/>
            <person name="Klaenhammer T.R."/>
            <person name="Caufield P.W."/>
            <person name="Cui Y."/>
            <person name="Zhang H."/>
            <person name="O'Toole P.W."/>
        </authorList>
    </citation>
    <scope>NUCLEOTIDE SEQUENCE [LARGE SCALE GENOMIC DNA]</scope>
    <source>
        <strain evidence="8 9">DSM 21775</strain>
    </source>
</reference>
<dbReference type="HAMAP" id="MF_00014">
    <property type="entry name" value="Ribosome_mat_RimM"/>
    <property type="match status" value="1"/>
</dbReference>
<dbReference type="GO" id="GO:0043022">
    <property type="term" value="F:ribosome binding"/>
    <property type="evidence" value="ECO:0007669"/>
    <property type="project" value="InterPro"/>
</dbReference>
<evidence type="ECO:0000259" key="6">
    <source>
        <dbReference type="Pfam" id="PF01782"/>
    </source>
</evidence>
<dbReference type="Gene3D" id="2.40.30.60">
    <property type="entry name" value="RimM"/>
    <property type="match status" value="1"/>
</dbReference>
<keyword evidence="4 5" id="KW-0143">Chaperone</keyword>
<organism evidence="8 9">
    <name type="scientific">Levilactobacillus senmaizukei DSM 21775 = NBRC 103853</name>
    <dbReference type="NCBI Taxonomy" id="1423803"/>
    <lineage>
        <taxon>Bacteria</taxon>
        <taxon>Bacillati</taxon>
        <taxon>Bacillota</taxon>
        <taxon>Bacilli</taxon>
        <taxon>Lactobacillales</taxon>
        <taxon>Lactobacillaceae</taxon>
        <taxon>Levilactobacillus</taxon>
    </lineage>
</organism>
<proteinExistence type="inferred from homology"/>
<evidence type="ECO:0000256" key="5">
    <source>
        <dbReference type="HAMAP-Rule" id="MF_00014"/>
    </source>
</evidence>
<evidence type="ECO:0000313" key="9">
    <source>
        <dbReference type="Proteomes" id="UP000051589"/>
    </source>
</evidence>